<evidence type="ECO:0000313" key="3">
    <source>
        <dbReference type="EMBL" id="MCS0590491.1"/>
    </source>
</evidence>
<keyword evidence="4" id="KW-1185">Reference proteome</keyword>
<proteinExistence type="predicted"/>
<feature type="transmembrane region" description="Helical" evidence="1">
    <location>
        <begin position="12"/>
        <end position="33"/>
    </location>
</feature>
<comment type="caution">
    <text evidence="3">The sequence shown here is derived from an EMBL/GenBank/DDBJ whole genome shotgun (WGS) entry which is preliminary data.</text>
</comment>
<evidence type="ECO:0000259" key="2">
    <source>
        <dbReference type="Pfam" id="PF09990"/>
    </source>
</evidence>
<keyword evidence="1" id="KW-0812">Transmembrane</keyword>
<dbReference type="Proteomes" id="UP001205560">
    <property type="component" value="Unassembled WGS sequence"/>
</dbReference>
<name>A0ABT2A8G2_9BURK</name>
<evidence type="ECO:0000256" key="1">
    <source>
        <dbReference type="SAM" id="Phobius"/>
    </source>
</evidence>
<feature type="transmembrane region" description="Helical" evidence="1">
    <location>
        <begin position="80"/>
        <end position="100"/>
    </location>
</feature>
<reference evidence="3 4" key="1">
    <citation type="submission" date="2022-08" db="EMBL/GenBank/DDBJ databases">
        <title>Reclassification of Massilia species as members of the genera Telluria, Duganella, Pseudoduganella, Mokoshia gen. nov. and Zemynaea gen. nov. using orthogonal and non-orthogonal genome-based approaches.</title>
        <authorList>
            <person name="Bowman J.P."/>
        </authorList>
    </citation>
    <scope>NUCLEOTIDE SEQUENCE [LARGE SCALE GENOMIC DNA]</scope>
    <source>
        <strain evidence="3 4">LMG 28164</strain>
    </source>
</reference>
<feature type="transmembrane region" description="Helical" evidence="1">
    <location>
        <begin position="112"/>
        <end position="131"/>
    </location>
</feature>
<keyword evidence="1" id="KW-1133">Transmembrane helix</keyword>
<accession>A0ABT2A8G2</accession>
<feature type="domain" description="DUF2231" evidence="2">
    <location>
        <begin position="8"/>
        <end position="143"/>
    </location>
</feature>
<dbReference type="Pfam" id="PF09990">
    <property type="entry name" value="DUF2231"/>
    <property type="match status" value="1"/>
</dbReference>
<keyword evidence="1" id="KW-0472">Membrane</keyword>
<dbReference type="EMBL" id="JANUGX010000017">
    <property type="protein sequence ID" value="MCS0590491.1"/>
    <property type="molecule type" value="Genomic_DNA"/>
</dbReference>
<evidence type="ECO:0000313" key="4">
    <source>
        <dbReference type="Proteomes" id="UP001205560"/>
    </source>
</evidence>
<dbReference type="RefSeq" id="WP_258846271.1">
    <property type="nucleotide sequence ID" value="NZ_JANUGX010000017.1"/>
</dbReference>
<organism evidence="3 4">
    <name type="scientific">Massilia norwichensis</name>
    <dbReference type="NCBI Taxonomy" id="1442366"/>
    <lineage>
        <taxon>Bacteria</taxon>
        <taxon>Pseudomonadati</taxon>
        <taxon>Pseudomonadota</taxon>
        <taxon>Betaproteobacteria</taxon>
        <taxon>Burkholderiales</taxon>
        <taxon>Oxalobacteraceae</taxon>
        <taxon>Telluria group</taxon>
        <taxon>Massilia</taxon>
    </lineage>
</organism>
<feature type="transmembrane region" description="Helical" evidence="1">
    <location>
        <begin position="45"/>
        <end position="68"/>
    </location>
</feature>
<gene>
    <name evidence="3" type="ORF">NX782_14955</name>
</gene>
<protein>
    <submittedName>
        <fullName evidence="3">DUF2231 domain-containing protein</fullName>
    </submittedName>
</protein>
<dbReference type="InterPro" id="IPR019251">
    <property type="entry name" value="DUF2231_TM"/>
</dbReference>
<sequence length="182" mass="18931">MPKSTFAGHPLHPMLIVAPAALIPFGFILDAMARSTDNDDYANAGFYSLTGGLIGGLAAGVAGAMDYMAIESETEVKRTANVHAILNGGALALTAANVAMRRNEYKHGGSGATLAMGALAALGVFVSGWFGSKMVYEQGMRVKGVSPVEDKPELKTLPADARVEQALHKAELYAPSAGPTMH</sequence>